<accession>A0A9N9UF18</accession>
<dbReference type="OrthoDB" id="3546279at2759"/>
<protein>
    <recommendedName>
        <fullName evidence="3">Zn(2)-C6 fungal-type domain-containing protein</fullName>
    </recommendedName>
</protein>
<dbReference type="SUPFAM" id="SSF57701">
    <property type="entry name" value="Zn2/Cys6 DNA-binding domain"/>
    <property type="match status" value="1"/>
</dbReference>
<name>A0A9N9UF18_9HYPO</name>
<dbReference type="AlphaFoldDB" id="A0A9N9UF18"/>
<dbReference type="InterPro" id="IPR053157">
    <property type="entry name" value="Sterol_Uptake_Regulator"/>
</dbReference>
<keyword evidence="1" id="KW-0539">Nucleus</keyword>
<evidence type="ECO:0000259" key="3">
    <source>
        <dbReference type="PROSITE" id="PS50048"/>
    </source>
</evidence>
<feature type="compositionally biased region" description="Polar residues" evidence="2">
    <location>
        <begin position="68"/>
        <end position="77"/>
    </location>
</feature>
<dbReference type="PROSITE" id="PS50048">
    <property type="entry name" value="ZN2_CY6_FUNGAL_2"/>
    <property type="match status" value="1"/>
</dbReference>
<comment type="caution">
    <text evidence="4">The sequence shown here is derived from an EMBL/GenBank/DDBJ whole genome shotgun (WGS) entry which is preliminary data.</text>
</comment>
<dbReference type="PROSITE" id="PS00463">
    <property type="entry name" value="ZN2_CY6_FUNGAL_1"/>
    <property type="match status" value="1"/>
</dbReference>
<evidence type="ECO:0000256" key="1">
    <source>
        <dbReference type="ARBA" id="ARBA00023242"/>
    </source>
</evidence>
<sequence length="420" mass="47864">MDDDRPAGASNTSAPIRRKVHVKSRLGCFECKRRRVKCNEGKPSCGNCVRRLTPCVYPSRDRHSYTFSATESQSPSLSDDGHHSEQAHSPSYSSPFLTSPEAYALCPTPFCLEDLALLHHWTTTTSRTIYQTPKYDHLWGLVCPQIGLQHIFLLQAIFSITSLHLAETNPEHERHHIVTAIRHHGKALQGFSETLYSANASNGEALVLFTTLNIFYTFAINKKPEPDANDISRRRAILLGAEWIPMVRGVGTVLGTVFEHIRFGRLEKLFKINNWDSLDPDGMGASEYFDGIEVVWAQSQSEDIAMYELVLRLLKQCRIFMVQFQGAQNDDIDDSSYNRQWAGPLVFIHCVPEQYFERLQQRQPPALVLFTFFGAMLNSLDHIWCFNGWGRNIISAAEEVLGDYWTQWTERSRRMMEAGS</sequence>
<dbReference type="Pfam" id="PF11951">
    <property type="entry name" value="Fungal_trans_2"/>
    <property type="match status" value="1"/>
</dbReference>
<gene>
    <name evidence="4" type="ORF">CBYS24578_00005206</name>
</gene>
<feature type="domain" description="Zn(2)-C6 fungal-type" evidence="3">
    <location>
        <begin position="27"/>
        <end position="57"/>
    </location>
</feature>
<dbReference type="InterPro" id="IPR036864">
    <property type="entry name" value="Zn2-C6_fun-type_DNA-bd_sf"/>
</dbReference>
<organism evidence="4 5">
    <name type="scientific">Clonostachys byssicola</name>
    <dbReference type="NCBI Taxonomy" id="160290"/>
    <lineage>
        <taxon>Eukaryota</taxon>
        <taxon>Fungi</taxon>
        <taxon>Dikarya</taxon>
        <taxon>Ascomycota</taxon>
        <taxon>Pezizomycotina</taxon>
        <taxon>Sordariomycetes</taxon>
        <taxon>Hypocreomycetidae</taxon>
        <taxon>Hypocreales</taxon>
        <taxon>Bionectriaceae</taxon>
        <taxon>Clonostachys</taxon>
    </lineage>
</organism>
<dbReference type="Pfam" id="PF00172">
    <property type="entry name" value="Zn_clus"/>
    <property type="match status" value="1"/>
</dbReference>
<reference evidence="5" key="1">
    <citation type="submission" date="2019-06" db="EMBL/GenBank/DDBJ databases">
        <authorList>
            <person name="Broberg M."/>
        </authorList>
    </citation>
    <scope>NUCLEOTIDE SEQUENCE [LARGE SCALE GENOMIC DNA]</scope>
</reference>
<keyword evidence="5" id="KW-1185">Reference proteome</keyword>
<dbReference type="InterPro" id="IPR001138">
    <property type="entry name" value="Zn2Cys6_DnaBD"/>
</dbReference>
<dbReference type="SMART" id="SM00066">
    <property type="entry name" value="GAL4"/>
    <property type="match status" value="1"/>
</dbReference>
<dbReference type="EMBL" id="CABFNO020001467">
    <property type="protein sequence ID" value="CAG9989511.1"/>
    <property type="molecule type" value="Genomic_DNA"/>
</dbReference>
<dbReference type="Gene3D" id="4.10.240.10">
    <property type="entry name" value="Zn(2)-C6 fungal-type DNA-binding domain"/>
    <property type="match status" value="1"/>
</dbReference>
<evidence type="ECO:0000313" key="5">
    <source>
        <dbReference type="Proteomes" id="UP000754883"/>
    </source>
</evidence>
<dbReference type="Proteomes" id="UP000754883">
    <property type="component" value="Unassembled WGS sequence"/>
</dbReference>
<feature type="region of interest" description="Disordered" evidence="2">
    <location>
        <begin position="68"/>
        <end position="93"/>
    </location>
</feature>
<dbReference type="InterPro" id="IPR021858">
    <property type="entry name" value="Fun_TF"/>
</dbReference>
<dbReference type="GO" id="GO:0008270">
    <property type="term" value="F:zinc ion binding"/>
    <property type="evidence" value="ECO:0007669"/>
    <property type="project" value="InterPro"/>
</dbReference>
<dbReference type="PANTHER" id="PTHR47784">
    <property type="entry name" value="STEROL UPTAKE CONTROL PROTEIN 2"/>
    <property type="match status" value="1"/>
</dbReference>
<dbReference type="CDD" id="cd00067">
    <property type="entry name" value="GAL4"/>
    <property type="match status" value="1"/>
</dbReference>
<evidence type="ECO:0000256" key="2">
    <source>
        <dbReference type="SAM" id="MobiDB-lite"/>
    </source>
</evidence>
<dbReference type="PANTHER" id="PTHR47784:SF5">
    <property type="entry name" value="STEROL UPTAKE CONTROL PROTEIN 2"/>
    <property type="match status" value="1"/>
</dbReference>
<dbReference type="GO" id="GO:0001228">
    <property type="term" value="F:DNA-binding transcription activator activity, RNA polymerase II-specific"/>
    <property type="evidence" value="ECO:0007669"/>
    <property type="project" value="TreeGrafter"/>
</dbReference>
<reference evidence="4 5" key="2">
    <citation type="submission" date="2021-10" db="EMBL/GenBank/DDBJ databases">
        <authorList>
            <person name="Piombo E."/>
        </authorList>
    </citation>
    <scope>NUCLEOTIDE SEQUENCE [LARGE SCALE GENOMIC DNA]</scope>
</reference>
<evidence type="ECO:0000313" key="4">
    <source>
        <dbReference type="EMBL" id="CAG9989511.1"/>
    </source>
</evidence>
<proteinExistence type="predicted"/>